<dbReference type="Proteomes" id="UP001446871">
    <property type="component" value="Unassembled WGS sequence"/>
</dbReference>
<dbReference type="InterPro" id="IPR010730">
    <property type="entry name" value="HET"/>
</dbReference>
<dbReference type="Pfam" id="PF06985">
    <property type="entry name" value="HET"/>
    <property type="match status" value="1"/>
</dbReference>
<evidence type="ECO:0000259" key="1">
    <source>
        <dbReference type="Pfam" id="PF06985"/>
    </source>
</evidence>
<sequence length="638" mass="73474">MPDDGDWIEPHIGETLWEWGDEELSIHHGERLDEKGKWTLAFEMWDKVITSDSTFMGFVETKLAKPCQVVLLSLLSWYRSEYDYPELSNTAWEAVKSYKESPGMSYEEWKVNLAVNLTEQVRDVDEMDTSSLKSDYQVMHAVLWIEEMTLRLNPFESWGELQHFRRRALEAAVVQRFSWFVVKSRKAQYWEEYNQSLNTGLSEEDMASQDCVTAQARLDACPWINDPNPAGPHFLYDIDESKTIEVTDEIPPYAVISHTWGRWAIERKVQVQGVDWLVPQNQRFSVEWLPNALKEQRYAGRAFQNIRYVWIDLFCIPQDEGDYKREEEIAKLAQVFRGAVVGYVWMNNVSDWRGAAAALEEICLSAQERKDSVSFQFNSNAGNALWVAQKDSADMKGKMELFGEWLGPFDDPDMIDKNLPPGRQTQVPNGWFTSLWTLQKYGLRPDMQILNQNWEPFAICQAKAHRLRVTVGALGCLARIADEEALGFTSSTVRPDSCDRHQTAAQSLGIVLEHSRLGSLQTTQRSAFLCASRSRFVLSERYEAMMSITGATRWFRQCHKENGYDPVALGEELQQKVFGQWPITFLRDLRWQEGAAFFAVIDVEILRFWAISGDQHAVQSGQIDHAALTQEKLRELLP</sequence>
<name>A0ABR1UP02_9PEZI</name>
<comment type="caution">
    <text evidence="2">The sequence shown here is derived from an EMBL/GenBank/DDBJ whole genome shotgun (WGS) entry which is preliminary data.</text>
</comment>
<accession>A0ABR1UP02</accession>
<feature type="domain" description="Heterokaryon incompatibility" evidence="1">
    <location>
        <begin position="253"/>
        <end position="413"/>
    </location>
</feature>
<dbReference type="InterPro" id="IPR052895">
    <property type="entry name" value="HetReg/Transcr_Mod"/>
</dbReference>
<reference evidence="2 3" key="1">
    <citation type="submission" date="2023-01" db="EMBL/GenBank/DDBJ databases">
        <title>Analysis of 21 Apiospora genomes using comparative genomics revels a genus with tremendous synthesis potential of carbohydrate active enzymes and secondary metabolites.</title>
        <authorList>
            <person name="Sorensen T."/>
        </authorList>
    </citation>
    <scope>NUCLEOTIDE SEQUENCE [LARGE SCALE GENOMIC DNA]</scope>
    <source>
        <strain evidence="2 3">CBS 83171</strain>
    </source>
</reference>
<organism evidence="2 3">
    <name type="scientific">Apiospora saccharicola</name>
    <dbReference type="NCBI Taxonomy" id="335842"/>
    <lineage>
        <taxon>Eukaryota</taxon>
        <taxon>Fungi</taxon>
        <taxon>Dikarya</taxon>
        <taxon>Ascomycota</taxon>
        <taxon>Pezizomycotina</taxon>
        <taxon>Sordariomycetes</taxon>
        <taxon>Xylariomycetidae</taxon>
        <taxon>Amphisphaeriales</taxon>
        <taxon>Apiosporaceae</taxon>
        <taxon>Apiospora</taxon>
    </lineage>
</organism>
<protein>
    <recommendedName>
        <fullName evidence="1">Heterokaryon incompatibility domain-containing protein</fullName>
    </recommendedName>
</protein>
<proteinExistence type="predicted"/>
<dbReference type="EMBL" id="JAQQWM010000006">
    <property type="protein sequence ID" value="KAK8060641.1"/>
    <property type="molecule type" value="Genomic_DNA"/>
</dbReference>
<dbReference type="PANTHER" id="PTHR24148:SF64">
    <property type="entry name" value="HETEROKARYON INCOMPATIBILITY DOMAIN-CONTAINING PROTEIN"/>
    <property type="match status" value="1"/>
</dbReference>
<keyword evidence="3" id="KW-1185">Reference proteome</keyword>
<evidence type="ECO:0000313" key="2">
    <source>
        <dbReference type="EMBL" id="KAK8060641.1"/>
    </source>
</evidence>
<evidence type="ECO:0000313" key="3">
    <source>
        <dbReference type="Proteomes" id="UP001446871"/>
    </source>
</evidence>
<gene>
    <name evidence="2" type="ORF">PG996_010571</name>
</gene>
<dbReference type="PANTHER" id="PTHR24148">
    <property type="entry name" value="ANKYRIN REPEAT DOMAIN-CONTAINING PROTEIN 39 HOMOLOG-RELATED"/>
    <property type="match status" value="1"/>
</dbReference>